<protein>
    <submittedName>
        <fullName evidence="1">Uncharacterized protein</fullName>
    </submittedName>
</protein>
<accession>A0AAE7WM94</accession>
<gene>
    <name evidence="1" type="ORF">CPT_Siara_073</name>
</gene>
<keyword evidence="2" id="KW-1185">Reference proteome</keyword>
<sequence length="177" mass="19043">MTTRYKNITSNKNAAKKAAVKKAVKKTVTRRKTAVKVDTKPIMDERAARVAEAEVHGRRIDALVNQVSSHATHLASQGVLLTETTRRLEKLETKFIADPAVLVEGFAGTPDNLIHECVDGSHRILSVGKDGVKAGKWAARNEIAVLGELRASTSFFDGILPLGIFAVPSVDFNGLGG</sequence>
<dbReference type="EMBL" id="MZ326859">
    <property type="protein sequence ID" value="QYW02073.1"/>
    <property type="molecule type" value="Genomic_DNA"/>
</dbReference>
<organism evidence="1 2">
    <name type="scientific">Stenotrophomonas phage Siara</name>
    <dbReference type="NCBI Taxonomy" id="2859658"/>
    <lineage>
        <taxon>Viruses</taxon>
        <taxon>Duplodnaviria</taxon>
        <taxon>Heunggongvirae</taxon>
        <taxon>Uroviricota</taxon>
        <taxon>Caudoviricetes</taxon>
        <taxon>Beaumontvirinae</taxon>
        <taxon>Siaravirus</taxon>
        <taxon>Siaravirus siara</taxon>
    </lineage>
</organism>
<reference evidence="1" key="1">
    <citation type="submission" date="2021-06" db="EMBL/GenBank/DDBJ databases">
        <title>Complete genome sequence of Stenotrophomonas maltophilia phage Siara.</title>
        <authorList>
            <person name="Marmion J."/>
            <person name="Tate N."/>
            <person name="Clark J."/>
            <person name="Le T."/>
            <person name="Liu M."/>
            <person name="Burrowes B."/>
            <person name="Gill J."/>
        </authorList>
    </citation>
    <scope>NUCLEOTIDE SEQUENCE</scope>
</reference>
<proteinExistence type="predicted"/>
<name>A0AAE7WM94_9CAUD</name>
<evidence type="ECO:0000313" key="1">
    <source>
        <dbReference type="EMBL" id="QYW02073.1"/>
    </source>
</evidence>
<evidence type="ECO:0000313" key="2">
    <source>
        <dbReference type="Proteomes" id="UP000827319"/>
    </source>
</evidence>
<dbReference type="Proteomes" id="UP000827319">
    <property type="component" value="Segment"/>
</dbReference>